<name>A0A0R2JV42_9LACO</name>
<dbReference type="RefSeq" id="WP_238143309.1">
    <property type="nucleotide sequence ID" value="NZ_LT996085.1"/>
</dbReference>
<dbReference type="EMBL" id="JQBK01000101">
    <property type="protein sequence ID" value="KRN80927.1"/>
    <property type="molecule type" value="Genomic_DNA"/>
</dbReference>
<comment type="caution">
    <text evidence="2">The sequence shown here is derived from an EMBL/GenBank/DDBJ whole genome shotgun (WGS) entry which is preliminary data.</text>
</comment>
<evidence type="ECO:0000313" key="2">
    <source>
        <dbReference type="EMBL" id="KRN80927.1"/>
    </source>
</evidence>
<keyword evidence="1" id="KW-0812">Transmembrane</keyword>
<feature type="transmembrane region" description="Helical" evidence="1">
    <location>
        <begin position="191"/>
        <end position="215"/>
    </location>
</feature>
<sequence>MVGYNLYSLLFYLLIRLKFDKNYKEGTKMTLPILFSWPMTFFAFILLTISDFLYLKHEIKRLTDTKKTLTIITLLFSLSVSIYVAASIGHIVTKDYSSNTTFFIFGFESITITLTSLFFLFITAKKNILDRKETIHLAQQKYFGHNLIMFFSMVHYVTGLTDLVFIFSLIYLPEFLDYLLPIPNNYPGNVIFLNLQSLFIIISVFVIPFLLLIWVPKYFRKQLSKTKK</sequence>
<organism evidence="2 3">
    <name type="scientific">Ligilactobacillus acidipiscis</name>
    <dbReference type="NCBI Taxonomy" id="89059"/>
    <lineage>
        <taxon>Bacteria</taxon>
        <taxon>Bacillati</taxon>
        <taxon>Bacillota</taxon>
        <taxon>Bacilli</taxon>
        <taxon>Lactobacillales</taxon>
        <taxon>Lactobacillaceae</taxon>
        <taxon>Ligilactobacillus</taxon>
    </lineage>
</organism>
<feature type="transmembrane region" description="Helical" evidence="1">
    <location>
        <begin position="101"/>
        <end position="122"/>
    </location>
</feature>
<accession>A0A0R2JV42</accession>
<feature type="transmembrane region" description="Helical" evidence="1">
    <location>
        <begin position="67"/>
        <end position="89"/>
    </location>
</feature>
<reference evidence="2 3" key="1">
    <citation type="journal article" date="2015" name="Genome Announc.">
        <title>Expanding the biotechnology potential of lactobacilli through comparative genomics of 213 strains and associated genera.</title>
        <authorList>
            <person name="Sun Z."/>
            <person name="Harris H.M."/>
            <person name="McCann A."/>
            <person name="Guo C."/>
            <person name="Argimon S."/>
            <person name="Zhang W."/>
            <person name="Yang X."/>
            <person name="Jeffery I.B."/>
            <person name="Cooney J.C."/>
            <person name="Kagawa T.F."/>
            <person name="Liu W."/>
            <person name="Song Y."/>
            <person name="Salvetti E."/>
            <person name="Wrobel A."/>
            <person name="Rasinkangas P."/>
            <person name="Parkhill J."/>
            <person name="Rea M.C."/>
            <person name="O'Sullivan O."/>
            <person name="Ritari J."/>
            <person name="Douillard F.P."/>
            <person name="Paul Ross R."/>
            <person name="Yang R."/>
            <person name="Briner A.E."/>
            <person name="Felis G.E."/>
            <person name="de Vos W.M."/>
            <person name="Barrangou R."/>
            <person name="Klaenhammer T.R."/>
            <person name="Caufield P.W."/>
            <person name="Cui Y."/>
            <person name="Zhang H."/>
            <person name="O'Toole P.W."/>
        </authorList>
    </citation>
    <scope>NUCLEOTIDE SEQUENCE [LARGE SCALE GENOMIC DNA]</scope>
    <source>
        <strain evidence="2 3">DSM 15353</strain>
    </source>
</reference>
<protein>
    <submittedName>
        <fullName evidence="2">Uncharacterized protein</fullName>
    </submittedName>
</protein>
<proteinExistence type="predicted"/>
<gene>
    <name evidence="2" type="ORF">IV43_GL000130</name>
</gene>
<evidence type="ECO:0000313" key="3">
    <source>
        <dbReference type="Proteomes" id="UP000051491"/>
    </source>
</evidence>
<keyword evidence="1" id="KW-1133">Transmembrane helix</keyword>
<keyword evidence="1" id="KW-0472">Membrane</keyword>
<evidence type="ECO:0000256" key="1">
    <source>
        <dbReference type="SAM" id="Phobius"/>
    </source>
</evidence>
<dbReference type="PATRIC" id="fig|89059.3.peg.137"/>
<dbReference type="AlphaFoldDB" id="A0A0R2JV42"/>
<feature type="transmembrane region" description="Helical" evidence="1">
    <location>
        <begin position="143"/>
        <end position="171"/>
    </location>
</feature>
<dbReference type="Proteomes" id="UP000051491">
    <property type="component" value="Unassembled WGS sequence"/>
</dbReference>
<feature type="transmembrane region" description="Helical" evidence="1">
    <location>
        <begin position="34"/>
        <end position="55"/>
    </location>
</feature>